<evidence type="ECO:0008006" key="3">
    <source>
        <dbReference type="Google" id="ProtNLM"/>
    </source>
</evidence>
<dbReference type="Gene3D" id="3.20.20.210">
    <property type="match status" value="1"/>
</dbReference>
<dbReference type="EMBL" id="DWVY01000051">
    <property type="protein sequence ID" value="HJC75305.1"/>
    <property type="molecule type" value="Genomic_DNA"/>
</dbReference>
<protein>
    <recommendedName>
        <fullName evidence="3">Uroporphyrinogen decarboxylase (URO-D) domain-containing protein</fullName>
    </recommendedName>
</protein>
<proteinExistence type="predicted"/>
<reference evidence="1" key="1">
    <citation type="journal article" date="2021" name="PeerJ">
        <title>Extensive microbial diversity within the chicken gut microbiome revealed by metagenomics and culture.</title>
        <authorList>
            <person name="Gilroy R."/>
            <person name="Ravi A."/>
            <person name="Getino M."/>
            <person name="Pursley I."/>
            <person name="Horton D.L."/>
            <person name="Alikhan N.F."/>
            <person name="Baker D."/>
            <person name="Gharbi K."/>
            <person name="Hall N."/>
            <person name="Watson M."/>
            <person name="Adriaenssens E.M."/>
            <person name="Foster-Nyarko E."/>
            <person name="Jarju S."/>
            <person name="Secka A."/>
            <person name="Antonio M."/>
            <person name="Oren A."/>
            <person name="Chaudhuri R.R."/>
            <person name="La Ragione R."/>
            <person name="Hildebrand F."/>
            <person name="Pallen M.J."/>
        </authorList>
    </citation>
    <scope>NUCLEOTIDE SEQUENCE</scope>
    <source>
        <strain evidence="1">CHK196-7946</strain>
    </source>
</reference>
<evidence type="ECO:0000313" key="1">
    <source>
        <dbReference type="EMBL" id="HJC75305.1"/>
    </source>
</evidence>
<reference evidence="1" key="2">
    <citation type="submission" date="2021-04" db="EMBL/GenBank/DDBJ databases">
        <authorList>
            <person name="Gilroy R."/>
        </authorList>
    </citation>
    <scope>NUCLEOTIDE SEQUENCE</scope>
    <source>
        <strain evidence="1">CHK196-7946</strain>
    </source>
</reference>
<gene>
    <name evidence="1" type="ORF">H9697_10250</name>
</gene>
<sequence length="409" mass="48225">MITEQEKQYLRELAKQQRELSEDPVMKERERLWYLHNSLQGERPMVVMEEETFLDEIMPPLKCTSEDGKWIEKQILKTLLPERLFQDDKVVTADFKVDVQVELRLFDVPVKKVFASEGAGFHIEPVLEFLEDDMGILKDSVFIYDKEETMRKKAVAEETLGDILQVRLYNSVNHWAFALTEKIVNLMGMENMFCSMKTEEDEFHELMDRLVKEMVRFLRWQEEQGVLFLNNGNDYMGSGSYCFTKELPGKDFAGKVLSRHLWGHLNSQESVGISPEMYHEFIAPYFSRMAEEFGLVYYGCCEPVEMYWDQDISKYPHLRKVSISPWCNEEFMSERLSGGKVIYSRKPSPNFIGVQKEFDEDAFRKYIRHTAELTKDCKTEFIFRDIYTLHGNLDKVKRAVEIVREETDK</sequence>
<dbReference type="InterPro" id="IPR038071">
    <property type="entry name" value="UROD/MetE-like_sf"/>
</dbReference>
<dbReference type="Proteomes" id="UP000823902">
    <property type="component" value="Unassembled WGS sequence"/>
</dbReference>
<organism evidence="1 2">
    <name type="scientific">Candidatus Mediterraneibacter faecavium</name>
    <dbReference type="NCBI Taxonomy" id="2838668"/>
    <lineage>
        <taxon>Bacteria</taxon>
        <taxon>Bacillati</taxon>
        <taxon>Bacillota</taxon>
        <taxon>Clostridia</taxon>
        <taxon>Lachnospirales</taxon>
        <taxon>Lachnospiraceae</taxon>
        <taxon>Mediterraneibacter</taxon>
    </lineage>
</organism>
<name>A0A9D2QC88_9FIRM</name>
<evidence type="ECO:0000313" key="2">
    <source>
        <dbReference type="Proteomes" id="UP000823902"/>
    </source>
</evidence>
<comment type="caution">
    <text evidence="1">The sequence shown here is derived from an EMBL/GenBank/DDBJ whole genome shotgun (WGS) entry which is preliminary data.</text>
</comment>
<accession>A0A9D2QC88</accession>
<dbReference type="AlphaFoldDB" id="A0A9D2QC88"/>